<organism evidence="14 15">
    <name type="scientific">Rickenella mellea</name>
    <dbReference type="NCBI Taxonomy" id="50990"/>
    <lineage>
        <taxon>Eukaryota</taxon>
        <taxon>Fungi</taxon>
        <taxon>Dikarya</taxon>
        <taxon>Basidiomycota</taxon>
        <taxon>Agaricomycotina</taxon>
        <taxon>Agaricomycetes</taxon>
        <taxon>Hymenochaetales</taxon>
        <taxon>Rickenellaceae</taxon>
        <taxon>Rickenella</taxon>
    </lineage>
</organism>
<keyword evidence="10" id="KW-0234">DNA repair</keyword>
<dbReference type="OrthoDB" id="10072614at2759"/>
<dbReference type="PANTHER" id="PTHR19306">
    <property type="entry name" value="STRUCTURAL MAINTENANCE OF CHROMOSOMES 5,6 SMC5, SMC6"/>
    <property type="match status" value="1"/>
</dbReference>
<dbReference type="AlphaFoldDB" id="A0A4Y7QJS8"/>
<evidence type="ECO:0000256" key="11">
    <source>
        <dbReference type="ARBA" id="ARBA00023242"/>
    </source>
</evidence>
<gene>
    <name evidence="14" type="ORF">BD410DRAFT_422895</name>
</gene>
<protein>
    <recommendedName>
        <fullName evidence="13">RecF/RecN/SMC N-terminal domain-containing protein</fullName>
    </recommendedName>
</protein>
<dbReference type="Pfam" id="PF02463">
    <property type="entry name" value="SMC_N"/>
    <property type="match status" value="1"/>
</dbReference>
<evidence type="ECO:0000313" key="15">
    <source>
        <dbReference type="Proteomes" id="UP000294933"/>
    </source>
</evidence>
<evidence type="ECO:0000256" key="5">
    <source>
        <dbReference type="ARBA" id="ARBA00022741"/>
    </source>
</evidence>
<dbReference type="PANTHER" id="PTHR19306:SF6">
    <property type="entry name" value="STRUCTURAL MAINTENANCE OF CHROMOSOMES PROTEIN 6"/>
    <property type="match status" value="1"/>
</dbReference>
<evidence type="ECO:0000256" key="6">
    <source>
        <dbReference type="ARBA" id="ARBA00022763"/>
    </source>
</evidence>
<keyword evidence="6" id="KW-0227">DNA damage</keyword>
<keyword evidence="5" id="KW-0547">Nucleotide-binding</keyword>
<dbReference type="GO" id="GO:0005524">
    <property type="term" value="F:ATP binding"/>
    <property type="evidence" value="ECO:0007669"/>
    <property type="project" value="UniProtKB-KW"/>
</dbReference>
<dbReference type="Gene3D" id="3.40.50.300">
    <property type="entry name" value="P-loop containing nucleotide triphosphate hydrolases"/>
    <property type="match status" value="1"/>
</dbReference>
<evidence type="ECO:0000313" key="14">
    <source>
        <dbReference type="EMBL" id="TDL27481.1"/>
    </source>
</evidence>
<accession>A0A4Y7QJS8</accession>
<evidence type="ECO:0000256" key="8">
    <source>
        <dbReference type="ARBA" id="ARBA00023054"/>
    </source>
</evidence>
<dbReference type="GO" id="GO:0035861">
    <property type="term" value="C:site of double-strand break"/>
    <property type="evidence" value="ECO:0007669"/>
    <property type="project" value="TreeGrafter"/>
</dbReference>
<keyword evidence="9" id="KW-0233">DNA recombination</keyword>
<evidence type="ECO:0000256" key="3">
    <source>
        <dbReference type="ARBA" id="ARBA00006793"/>
    </source>
</evidence>
<dbReference type="GO" id="GO:0003684">
    <property type="term" value="F:damaged DNA binding"/>
    <property type="evidence" value="ECO:0007669"/>
    <property type="project" value="TreeGrafter"/>
</dbReference>
<dbReference type="VEuPathDB" id="FungiDB:BD410DRAFT_422895"/>
<feature type="coiled-coil region" evidence="12">
    <location>
        <begin position="33"/>
        <end position="109"/>
    </location>
</feature>
<dbReference type="GO" id="GO:0003697">
    <property type="term" value="F:single-stranded DNA binding"/>
    <property type="evidence" value="ECO:0007669"/>
    <property type="project" value="TreeGrafter"/>
</dbReference>
<evidence type="ECO:0000256" key="2">
    <source>
        <dbReference type="ARBA" id="ARBA00004286"/>
    </source>
</evidence>
<dbReference type="GO" id="GO:0000724">
    <property type="term" value="P:double-strand break repair via homologous recombination"/>
    <property type="evidence" value="ECO:0007669"/>
    <property type="project" value="TreeGrafter"/>
</dbReference>
<comment type="similarity">
    <text evidence="3">Belongs to the SMC family. SMC6 subfamily.</text>
</comment>
<dbReference type="InterPro" id="IPR027417">
    <property type="entry name" value="P-loop_NTPase"/>
</dbReference>
<proteinExistence type="inferred from homology"/>
<dbReference type="STRING" id="50990.A0A4Y7QJS8"/>
<reference evidence="14 15" key="1">
    <citation type="submission" date="2018-06" db="EMBL/GenBank/DDBJ databases">
        <title>A transcriptomic atlas of mushroom development highlights an independent origin of complex multicellularity.</title>
        <authorList>
            <consortium name="DOE Joint Genome Institute"/>
            <person name="Krizsan K."/>
            <person name="Almasi E."/>
            <person name="Merenyi Z."/>
            <person name="Sahu N."/>
            <person name="Viragh M."/>
            <person name="Koszo T."/>
            <person name="Mondo S."/>
            <person name="Kiss B."/>
            <person name="Balint B."/>
            <person name="Kues U."/>
            <person name="Barry K."/>
            <person name="Hegedus J.C."/>
            <person name="Henrissat B."/>
            <person name="Johnson J."/>
            <person name="Lipzen A."/>
            <person name="Ohm R."/>
            <person name="Nagy I."/>
            <person name="Pangilinan J."/>
            <person name="Yan J."/>
            <person name="Xiong Y."/>
            <person name="Grigoriev I.V."/>
            <person name="Hibbett D.S."/>
            <person name="Nagy L.G."/>
        </authorList>
    </citation>
    <scope>NUCLEOTIDE SEQUENCE [LARGE SCALE GENOMIC DNA]</scope>
    <source>
        <strain evidence="14 15">SZMC22713</strain>
    </source>
</reference>
<evidence type="ECO:0000256" key="7">
    <source>
        <dbReference type="ARBA" id="ARBA00022840"/>
    </source>
</evidence>
<dbReference type="InterPro" id="IPR003395">
    <property type="entry name" value="RecF/RecN/SMC_N"/>
</dbReference>
<evidence type="ECO:0000259" key="13">
    <source>
        <dbReference type="Pfam" id="PF02463"/>
    </source>
</evidence>
<dbReference type="EMBL" id="ML170159">
    <property type="protein sequence ID" value="TDL27481.1"/>
    <property type="molecule type" value="Genomic_DNA"/>
</dbReference>
<name>A0A4Y7QJS8_9AGAM</name>
<keyword evidence="11" id="KW-0539">Nucleus</keyword>
<comment type="subcellular location">
    <subcellularLocation>
        <location evidence="2">Chromosome</location>
    </subcellularLocation>
    <subcellularLocation>
        <location evidence="1">Nucleus</location>
    </subcellularLocation>
</comment>
<keyword evidence="8 12" id="KW-0175">Coiled coil</keyword>
<dbReference type="SUPFAM" id="SSF52540">
    <property type="entry name" value="P-loop containing nucleoside triphosphate hydrolases"/>
    <property type="match status" value="1"/>
</dbReference>
<dbReference type="GO" id="GO:0005634">
    <property type="term" value="C:nucleus"/>
    <property type="evidence" value="ECO:0007669"/>
    <property type="project" value="UniProtKB-SubCell"/>
</dbReference>
<keyword evidence="4" id="KW-0158">Chromosome</keyword>
<evidence type="ECO:0000256" key="9">
    <source>
        <dbReference type="ARBA" id="ARBA00023172"/>
    </source>
</evidence>
<dbReference type="GO" id="GO:0030915">
    <property type="term" value="C:Smc5-Smc6 complex"/>
    <property type="evidence" value="ECO:0007669"/>
    <property type="project" value="TreeGrafter"/>
</dbReference>
<evidence type="ECO:0000256" key="10">
    <source>
        <dbReference type="ARBA" id="ARBA00023204"/>
    </source>
</evidence>
<feature type="domain" description="RecF/RecN/SMC N-terminal" evidence="13">
    <location>
        <begin position="46"/>
        <end position="307"/>
    </location>
</feature>
<keyword evidence="15" id="KW-1185">Reference proteome</keyword>
<dbReference type="Proteomes" id="UP000294933">
    <property type="component" value="Unassembled WGS sequence"/>
</dbReference>
<sequence>MERNKASILDQFRDLQERKVAINAEQTPLMHDKEAVQAQINKHEEEVQAIKNEIEELAGPRVKAQNEVKFYEKKLKDEQTKVDELDVIAKELQQEFEEWTAKAEQYCERVENPRNPDEVERAVKSTQKALQDREREAGATVEDLQLALLRATTNYETAQKDLKEMVQLNNMLKRSLQQRLGRWYDFRRHIALRTKLQFTYHLSVRGYFGKVLFDHTNETLQLKVQTDDAAATQSMDKDPRSLSGGEKSFSTICLLLSLWEAIGCPIRCLDEFDVFMDAVNRRISMKMMIETANSSDSKQYILITPQDMSTVALGPTVRVNRMPDPERGQTTLPL</sequence>
<evidence type="ECO:0000256" key="12">
    <source>
        <dbReference type="SAM" id="Coils"/>
    </source>
</evidence>
<feature type="coiled-coil region" evidence="12">
    <location>
        <begin position="141"/>
        <end position="175"/>
    </location>
</feature>
<evidence type="ECO:0000256" key="1">
    <source>
        <dbReference type="ARBA" id="ARBA00004123"/>
    </source>
</evidence>
<evidence type="ECO:0000256" key="4">
    <source>
        <dbReference type="ARBA" id="ARBA00022454"/>
    </source>
</evidence>
<keyword evidence="7" id="KW-0067">ATP-binding</keyword>